<dbReference type="Proteomes" id="UP000639775">
    <property type="component" value="Unassembled WGS sequence"/>
</dbReference>
<name>A0A967EF75_9RHOB</name>
<gene>
    <name evidence="3" type="ORF">HAT86_01915</name>
</gene>
<proteinExistence type="predicted"/>
<organism evidence="3 4">
    <name type="scientific">Roseovarius gahaiensis</name>
    <dbReference type="NCBI Taxonomy" id="2716691"/>
    <lineage>
        <taxon>Bacteria</taxon>
        <taxon>Pseudomonadati</taxon>
        <taxon>Pseudomonadota</taxon>
        <taxon>Alphaproteobacteria</taxon>
        <taxon>Rhodobacterales</taxon>
        <taxon>Roseobacteraceae</taxon>
        <taxon>Roseovarius</taxon>
    </lineage>
</organism>
<dbReference type="SUPFAM" id="SSF159594">
    <property type="entry name" value="XCC0632-like"/>
    <property type="match status" value="1"/>
</dbReference>
<evidence type="ECO:0000259" key="2">
    <source>
        <dbReference type="Pfam" id="PF03886"/>
    </source>
</evidence>
<protein>
    <recommendedName>
        <fullName evidence="2">ABC-type transport auxiliary lipoprotein component domain-containing protein</fullName>
    </recommendedName>
</protein>
<evidence type="ECO:0000313" key="4">
    <source>
        <dbReference type="Proteomes" id="UP000639775"/>
    </source>
</evidence>
<feature type="chain" id="PRO_5036711866" description="ABC-type transport auxiliary lipoprotein component domain-containing protein" evidence="1">
    <location>
        <begin position="23"/>
        <end position="188"/>
    </location>
</feature>
<accession>A0A967EF75</accession>
<evidence type="ECO:0000313" key="3">
    <source>
        <dbReference type="EMBL" id="NHQ73220.1"/>
    </source>
</evidence>
<dbReference type="PROSITE" id="PS51257">
    <property type="entry name" value="PROKAR_LIPOPROTEIN"/>
    <property type="match status" value="1"/>
</dbReference>
<keyword evidence="1" id="KW-0732">Signal</keyword>
<sequence length="188" mass="20276">MRKIGFTPFVLMAFVLSACSGAQDQRITVPKAQVDATQRISYDAVALREVSLPTYAASEDIYVADANGRLSMTAGLLWADDPSRAITLELSRYLSQITGAQVASAPWPFEGYPDADIEVRIEDMLALSDNTFRLSGQYFVAPENGRDRAKLFDLSVAIAGEAGATDIAAARGQAVRDLALTIARDGLR</sequence>
<feature type="domain" description="ABC-type transport auxiliary lipoprotein component" evidence="2">
    <location>
        <begin position="35"/>
        <end position="183"/>
    </location>
</feature>
<dbReference type="AlphaFoldDB" id="A0A967EF75"/>
<feature type="signal peptide" evidence="1">
    <location>
        <begin position="1"/>
        <end position="22"/>
    </location>
</feature>
<dbReference type="EMBL" id="JAAORB010000002">
    <property type="protein sequence ID" value="NHQ73220.1"/>
    <property type="molecule type" value="Genomic_DNA"/>
</dbReference>
<evidence type="ECO:0000256" key="1">
    <source>
        <dbReference type="SAM" id="SignalP"/>
    </source>
</evidence>
<comment type="caution">
    <text evidence="3">The sequence shown here is derived from an EMBL/GenBank/DDBJ whole genome shotgun (WGS) entry which is preliminary data.</text>
</comment>
<dbReference type="Gene3D" id="3.40.50.10610">
    <property type="entry name" value="ABC-type transport auxiliary lipoprotein component"/>
    <property type="match status" value="1"/>
</dbReference>
<keyword evidence="4" id="KW-1185">Reference proteome</keyword>
<reference evidence="3" key="1">
    <citation type="submission" date="2020-03" db="EMBL/GenBank/DDBJ databases">
        <title>Roseovarius gahaiensis sp. nov., isolated from Gahai Saline Lake, China.</title>
        <authorList>
            <person name="Sun X."/>
        </authorList>
    </citation>
    <scope>NUCLEOTIDE SEQUENCE</scope>
    <source>
        <strain evidence="3">GH877</strain>
    </source>
</reference>
<dbReference type="Pfam" id="PF03886">
    <property type="entry name" value="ABC_trans_aux"/>
    <property type="match status" value="1"/>
</dbReference>
<dbReference type="InterPro" id="IPR005586">
    <property type="entry name" value="ABC_trans_aux"/>
</dbReference>